<evidence type="ECO:0000256" key="1">
    <source>
        <dbReference type="ARBA" id="ARBA00001947"/>
    </source>
</evidence>
<proteinExistence type="predicted"/>
<dbReference type="RefSeq" id="WP_059962480.1">
    <property type="nucleotide sequence ID" value="NZ_CP013460.1"/>
</dbReference>
<dbReference type="EMBL" id="LPHB01000092">
    <property type="protein sequence ID" value="KWA52752.1"/>
    <property type="molecule type" value="Genomic_DNA"/>
</dbReference>
<keyword evidence="2" id="KW-0808">Transferase</keyword>
<dbReference type="Gene3D" id="3.20.20.70">
    <property type="entry name" value="Aldolase class I"/>
    <property type="match status" value="1"/>
</dbReference>
<dbReference type="AlphaFoldDB" id="A0A108M0L7"/>
<name>A0A108M0L7_9BURK</name>
<dbReference type="Pfam" id="PF05853">
    <property type="entry name" value="BKACE"/>
    <property type="match status" value="1"/>
</dbReference>
<sequence length="299" mass="32193">MATRRTILTCAVTGSQTRLEQNPHLPITPKQIADASLEAADAGAAIVHLHVRDPETGRASMELAHYQEVVDRIRQKNPALIVNITTGPGGRFQPGDVDPAVAGPRTNLLPPERRVAHLPSLRPDIATLDLDTMFFGSEVVINTPPTIRAIARAIHACGAVPELELFDLGNLHLARDLFDEGVLRLPAIASIIVGIKYGMPATTEAMTLARSMLPPGVEWTGFSIGRHAFPMLAQSFVLGGHVRIGMEDTIYIEKGKLAASNAELVDKAKWIVEQLGGELASAEEAREQLRIGEPRALAA</sequence>
<dbReference type="InterPro" id="IPR013785">
    <property type="entry name" value="Aldolase_TIM"/>
</dbReference>
<protein>
    <submittedName>
        <fullName evidence="5">NADPH:quinone reductase</fullName>
    </submittedName>
</protein>
<dbReference type="KEGG" id="bstg:WT74_17315"/>
<reference evidence="5 6" key="1">
    <citation type="submission" date="2015-11" db="EMBL/GenBank/DDBJ databases">
        <title>Expanding the genomic diversity of Burkholderia species for the development of highly accurate diagnostics.</title>
        <authorList>
            <person name="Sahl J."/>
            <person name="Keim P."/>
            <person name="Wagner D."/>
        </authorList>
    </citation>
    <scope>NUCLEOTIDE SEQUENCE [LARGE SCALE GENOMIC DNA]</scope>
    <source>
        <strain evidence="5 6">MSMB1960WGS</strain>
    </source>
</reference>
<evidence type="ECO:0000313" key="6">
    <source>
        <dbReference type="Proteomes" id="UP000068603"/>
    </source>
</evidence>
<organism evidence="5">
    <name type="scientific">Burkholderia stagnalis</name>
    <dbReference type="NCBI Taxonomy" id="1503054"/>
    <lineage>
        <taxon>Bacteria</taxon>
        <taxon>Pseudomonadati</taxon>
        <taxon>Pseudomonadota</taxon>
        <taxon>Betaproteobacteria</taxon>
        <taxon>Burkholderiales</taxon>
        <taxon>Burkholderiaceae</taxon>
        <taxon>Burkholderia</taxon>
        <taxon>Burkholderia cepacia complex</taxon>
    </lineage>
</organism>
<dbReference type="GO" id="GO:0043720">
    <property type="term" value="F:3-keto-5-aminohexanoate cleavage activity"/>
    <property type="evidence" value="ECO:0007669"/>
    <property type="project" value="InterPro"/>
</dbReference>
<dbReference type="PANTHER" id="PTHR37418">
    <property type="entry name" value="3-KETO-5-AMINOHEXANOATE CLEAVAGE ENZYME-RELATED"/>
    <property type="match status" value="1"/>
</dbReference>
<comment type="cofactor">
    <cofactor evidence="1">
        <name>Zn(2+)</name>
        <dbReference type="ChEBI" id="CHEBI:29105"/>
    </cofactor>
</comment>
<gene>
    <name evidence="5" type="ORF">WT44_30840</name>
</gene>
<evidence type="ECO:0000256" key="3">
    <source>
        <dbReference type="ARBA" id="ARBA00022723"/>
    </source>
</evidence>
<accession>A0A108M0L7</accession>
<evidence type="ECO:0000313" key="5">
    <source>
        <dbReference type="EMBL" id="KWA52752.1"/>
    </source>
</evidence>
<dbReference type="STRING" id="1503054.WT74_17315"/>
<evidence type="ECO:0000256" key="2">
    <source>
        <dbReference type="ARBA" id="ARBA00022679"/>
    </source>
</evidence>
<dbReference type="GO" id="GO:0046872">
    <property type="term" value="F:metal ion binding"/>
    <property type="evidence" value="ECO:0007669"/>
    <property type="project" value="UniProtKB-KW"/>
</dbReference>
<evidence type="ECO:0000256" key="4">
    <source>
        <dbReference type="ARBA" id="ARBA00022833"/>
    </source>
</evidence>
<comment type="caution">
    <text evidence="5">The sequence shown here is derived from an EMBL/GenBank/DDBJ whole genome shotgun (WGS) entry which is preliminary data.</text>
</comment>
<dbReference type="InterPro" id="IPR008567">
    <property type="entry name" value="BKACE"/>
</dbReference>
<keyword evidence="4" id="KW-0862">Zinc</keyword>
<keyword evidence="3" id="KW-0479">Metal-binding</keyword>
<dbReference type="PANTHER" id="PTHR37418:SF2">
    <property type="entry name" value="3-KETO-5-AMINOHEXANOATE CLEAVAGE ENZYME"/>
    <property type="match status" value="1"/>
</dbReference>
<dbReference type="Proteomes" id="UP000068603">
    <property type="component" value="Unassembled WGS sequence"/>
</dbReference>